<dbReference type="InterPro" id="IPR001962">
    <property type="entry name" value="Asn_synthase"/>
</dbReference>
<dbReference type="OrthoDB" id="10252281at2759"/>
<keyword evidence="2" id="KW-0061">Asparagine biosynthesis</keyword>
<dbReference type="GO" id="GO:0006529">
    <property type="term" value="P:asparagine biosynthetic process"/>
    <property type="evidence" value="ECO:0007669"/>
    <property type="project" value="UniProtKB-KW"/>
</dbReference>
<protein>
    <submittedName>
        <fullName evidence="6">LAME_0G19988g1_1</fullName>
    </submittedName>
</protein>
<keyword evidence="7" id="KW-1185">Reference proteome</keyword>
<dbReference type="InterPro" id="IPR051857">
    <property type="entry name" value="Asn_synthetase_domain"/>
</dbReference>
<dbReference type="InterPro" id="IPR014729">
    <property type="entry name" value="Rossmann-like_a/b/a_fold"/>
</dbReference>
<dbReference type="GO" id="GO:0004066">
    <property type="term" value="F:asparagine synthase (glutamine-hydrolyzing) activity"/>
    <property type="evidence" value="ECO:0007669"/>
    <property type="project" value="InterPro"/>
</dbReference>
<evidence type="ECO:0000259" key="4">
    <source>
        <dbReference type="Pfam" id="PF00733"/>
    </source>
</evidence>
<dbReference type="Gene3D" id="3.40.50.620">
    <property type="entry name" value="HUPs"/>
    <property type="match status" value="1"/>
</dbReference>
<dbReference type="InterPro" id="IPR029055">
    <property type="entry name" value="Ntn_hydrolases_N"/>
</dbReference>
<keyword evidence="3" id="KW-0315">Glutamine amidotransferase</keyword>
<evidence type="ECO:0000256" key="3">
    <source>
        <dbReference type="ARBA" id="ARBA00022962"/>
    </source>
</evidence>
<dbReference type="Pfam" id="PF13537">
    <property type="entry name" value="GATase_7"/>
    <property type="match status" value="1"/>
</dbReference>
<dbReference type="CDD" id="cd01991">
    <property type="entry name" value="Asn_synthase_B_C"/>
    <property type="match status" value="1"/>
</dbReference>
<name>A0A1G4KCF6_9SACH</name>
<keyword evidence="1" id="KW-0028">Amino-acid biosynthesis</keyword>
<dbReference type="InterPro" id="IPR017932">
    <property type="entry name" value="GATase_2_dom"/>
</dbReference>
<feature type="domain" description="Asparagine synthetase" evidence="4">
    <location>
        <begin position="410"/>
        <end position="505"/>
    </location>
</feature>
<dbReference type="PANTHER" id="PTHR45937">
    <property type="entry name" value="ASPARAGINE SYNTHETASE DOMAIN-CONTAINING PROTEIN 1"/>
    <property type="match status" value="1"/>
</dbReference>
<organism evidence="6 7">
    <name type="scientific">Lachancea meyersii CBS 8951</name>
    <dbReference type="NCBI Taxonomy" id="1266667"/>
    <lineage>
        <taxon>Eukaryota</taxon>
        <taxon>Fungi</taxon>
        <taxon>Dikarya</taxon>
        <taxon>Ascomycota</taxon>
        <taxon>Saccharomycotina</taxon>
        <taxon>Saccharomycetes</taxon>
        <taxon>Saccharomycetales</taxon>
        <taxon>Saccharomycetaceae</taxon>
        <taxon>Lachancea</taxon>
    </lineage>
</organism>
<dbReference type="EMBL" id="LT598484">
    <property type="protein sequence ID" value="SCV02011.1"/>
    <property type="molecule type" value="Genomic_DNA"/>
</dbReference>
<dbReference type="Gene3D" id="3.60.20.10">
    <property type="entry name" value="Glutamine Phosphoribosylpyrophosphate, subunit 1, domain 1"/>
    <property type="match status" value="1"/>
</dbReference>
<dbReference type="SUPFAM" id="SSF56235">
    <property type="entry name" value="N-terminal nucleophile aminohydrolases (Ntn hydrolases)"/>
    <property type="match status" value="1"/>
</dbReference>
<evidence type="ECO:0000256" key="2">
    <source>
        <dbReference type="ARBA" id="ARBA00022888"/>
    </source>
</evidence>
<proteinExistence type="predicted"/>
<reference evidence="7" key="1">
    <citation type="submission" date="2016-03" db="EMBL/GenBank/DDBJ databases">
        <authorList>
            <person name="Devillers Hugo."/>
        </authorList>
    </citation>
    <scope>NUCLEOTIDE SEQUENCE [LARGE SCALE GENOMIC DNA]</scope>
</reference>
<evidence type="ECO:0000313" key="6">
    <source>
        <dbReference type="EMBL" id="SCV02011.1"/>
    </source>
</evidence>
<evidence type="ECO:0000313" key="7">
    <source>
        <dbReference type="Proteomes" id="UP000191144"/>
    </source>
</evidence>
<dbReference type="AlphaFoldDB" id="A0A1G4KCF6"/>
<gene>
    <name evidence="6" type="ORF">LAME_0G19988G</name>
</gene>
<evidence type="ECO:0000256" key="1">
    <source>
        <dbReference type="ARBA" id="ARBA00022605"/>
    </source>
</evidence>
<dbReference type="SUPFAM" id="SSF52402">
    <property type="entry name" value="Adenine nucleotide alpha hydrolases-like"/>
    <property type="match status" value="1"/>
</dbReference>
<dbReference type="Pfam" id="PF00733">
    <property type="entry name" value="Asn_synthase"/>
    <property type="match status" value="1"/>
</dbReference>
<dbReference type="Proteomes" id="UP000191144">
    <property type="component" value="Chromosome G"/>
</dbReference>
<evidence type="ECO:0000259" key="5">
    <source>
        <dbReference type="Pfam" id="PF13537"/>
    </source>
</evidence>
<sequence>MCGIFMHYNGDNASPKDYFAEFDEDQLSNMHYTNCTDQLGDLKSVIPLVVQRGPNYASLRVSEQDKMLWFSSILSLRDPLTKQSIDIQDRFVLQYNGECYNSSILHNDTQWIVDQLTQYSDVPRVIRLLSGEFAYTVYDRLTKQVFFGRDSIGKRSLSFRLGEEAQELTVSSVTGKTEGFENCVAGVIYVYDTATNTLSAECKIKPADFVVSSKEDPELLEVETHTENLMICLSDAVKCRLETIHPLHTENSPIAILFSGGLDCSVIAALVCQHITNSGSYAKVELLNVGFENPRTGLMPEDVPDRLLGQTSYKTLQALYPEVDIRFLEVDVGYEDYLKYKTQILNLIYPKQTEMDLSIAAAFYFAARGEAFLTDDEKETRTRYNRKGIVLFSGLGADELYGGYHKLANKSKDELVTELERQINNIHDRNLSRDDKVLASNGVEVRYPFLDETVVEFSTKLPLNYKINKMILRRLAQNKLLLIDIGTEPKRAIQFGAKSAKMTKNGNKHGTDLVKDS</sequence>
<dbReference type="PANTHER" id="PTHR45937:SF1">
    <property type="entry name" value="ASPARAGINE SYNTHETASE DOMAIN-CONTAINING PROTEIN 1"/>
    <property type="match status" value="1"/>
</dbReference>
<feature type="domain" description="Glutamine amidotransferase type-2" evidence="5">
    <location>
        <begin position="89"/>
        <end position="172"/>
    </location>
</feature>
<accession>A0A1G4KCF6</accession>